<name>A0A7R9DZU9_9NEOP</name>
<dbReference type="PANTHER" id="PTHR10340:SF57">
    <property type="entry name" value="METALLOPHOS DOMAIN-CONTAINING PROTEIN"/>
    <property type="match status" value="1"/>
</dbReference>
<feature type="domain" description="Sphingomyelin phosphodiesterase C-terminal" evidence="3">
    <location>
        <begin position="202"/>
        <end position="355"/>
    </location>
</feature>
<dbReference type="SUPFAM" id="SSF56300">
    <property type="entry name" value="Metallo-dependent phosphatases"/>
    <property type="match status" value="1"/>
</dbReference>
<evidence type="ECO:0000313" key="4">
    <source>
        <dbReference type="EMBL" id="CAD7424753.1"/>
    </source>
</evidence>
<dbReference type="InterPro" id="IPR045473">
    <property type="entry name" value="ASM_C"/>
</dbReference>
<evidence type="ECO:0000259" key="3">
    <source>
        <dbReference type="Pfam" id="PF19272"/>
    </source>
</evidence>
<dbReference type="PANTHER" id="PTHR10340">
    <property type="entry name" value="SPHINGOMYELIN PHOSPHODIESTERASE"/>
    <property type="match status" value="1"/>
</dbReference>
<keyword evidence="2" id="KW-0325">Glycoprotein</keyword>
<dbReference type="Gene3D" id="3.60.21.10">
    <property type="match status" value="1"/>
</dbReference>
<dbReference type="GO" id="GO:0005615">
    <property type="term" value="C:extracellular space"/>
    <property type="evidence" value="ECO:0007669"/>
    <property type="project" value="TreeGrafter"/>
</dbReference>
<keyword evidence="1" id="KW-0378">Hydrolase</keyword>
<proteinExistence type="predicted"/>
<evidence type="ECO:0000256" key="2">
    <source>
        <dbReference type="ARBA" id="ARBA00023180"/>
    </source>
</evidence>
<reference evidence="4" key="1">
    <citation type="submission" date="2020-11" db="EMBL/GenBank/DDBJ databases">
        <authorList>
            <person name="Tran Van P."/>
        </authorList>
    </citation>
    <scope>NUCLEOTIDE SEQUENCE</scope>
</reference>
<dbReference type="EMBL" id="OB792833">
    <property type="protein sequence ID" value="CAD7424753.1"/>
    <property type="molecule type" value="Genomic_DNA"/>
</dbReference>
<dbReference type="InterPro" id="IPR029052">
    <property type="entry name" value="Metallo-depent_PP-like"/>
</dbReference>
<organism evidence="4">
    <name type="scientific">Timema monikensis</name>
    <dbReference type="NCBI Taxonomy" id="170555"/>
    <lineage>
        <taxon>Eukaryota</taxon>
        <taxon>Metazoa</taxon>
        <taxon>Ecdysozoa</taxon>
        <taxon>Arthropoda</taxon>
        <taxon>Hexapoda</taxon>
        <taxon>Insecta</taxon>
        <taxon>Pterygota</taxon>
        <taxon>Neoptera</taxon>
        <taxon>Polyneoptera</taxon>
        <taxon>Phasmatodea</taxon>
        <taxon>Timematodea</taxon>
        <taxon>Timematoidea</taxon>
        <taxon>Timematidae</taxon>
        <taxon>Timema</taxon>
    </lineage>
</organism>
<dbReference type="AlphaFoldDB" id="A0A7R9DZU9"/>
<dbReference type="Pfam" id="PF19272">
    <property type="entry name" value="ASMase_C"/>
    <property type="match status" value="1"/>
</dbReference>
<protein>
    <recommendedName>
        <fullName evidence="3">Sphingomyelin phosphodiesterase C-terminal domain-containing protein</fullName>
    </recommendedName>
</protein>
<gene>
    <name evidence="4" type="ORF">TMSB3V08_LOCUS1679</name>
</gene>
<accession>A0A7R9DZU9</accession>
<dbReference type="GO" id="GO:0008081">
    <property type="term" value="F:phosphoric diester hydrolase activity"/>
    <property type="evidence" value="ECO:0007669"/>
    <property type="project" value="TreeGrafter"/>
</dbReference>
<sequence>MRSKHCAGGDGVAHTGSRSSDHQLSVLQNLTDLLRHTFSSQFVFPVLGHEDPNPALGQSYREVADLWRHWLPTEALHTFNKGGYYTIEQKIRKLRLVAINTNLYTGLGGDEEDPKDQWAWLESVLDKSRRNKETVYLVGHIPPGVDERQSGAFLSHQAAFLERFNTRYLLLVRKYSDVIVGQFFGHLHSDSFRVVYKNNGRPVSWMFISPAVSPRRTPSGANNPGLRLYKFDTDTGQRSYKLIFLAMSVKVLDYVQYYLDLMAANQRDQAEWQPEYNLSSYYGLNEVSPASLNNLAESFITLEGRPLFDRYYRANSVRLHHNSDPRACDSSCAYNHYCAVTQLDYTDFRGCLETEPSAFSSRATLQSDSSATTILLCAFTTIGTVSVFHIS</sequence>
<evidence type="ECO:0000256" key="1">
    <source>
        <dbReference type="ARBA" id="ARBA00022801"/>
    </source>
</evidence>